<dbReference type="PROSITE" id="PS51257">
    <property type="entry name" value="PROKAR_LIPOPROTEIN"/>
    <property type="match status" value="1"/>
</dbReference>
<dbReference type="SUPFAM" id="SSF50956">
    <property type="entry name" value="Thermostable phytase (3-phytase)"/>
    <property type="match status" value="1"/>
</dbReference>
<reference evidence="3" key="1">
    <citation type="submission" date="2023-01" db="EMBL/GenBank/DDBJ databases">
        <title>The genome sequence of Kordiimonadaceae bacterium 6D33.</title>
        <authorList>
            <person name="Liu Y."/>
        </authorList>
    </citation>
    <scope>NUCLEOTIDE SEQUENCE</scope>
    <source>
        <strain evidence="3">6D33</strain>
    </source>
</reference>
<dbReference type="Pfam" id="PF02333">
    <property type="entry name" value="Phytase"/>
    <property type="match status" value="1"/>
</dbReference>
<dbReference type="GO" id="GO:0016158">
    <property type="term" value="F:inositol hexakisphosphate 3-phosphatase activity"/>
    <property type="evidence" value="ECO:0007669"/>
    <property type="project" value="InterPro"/>
</dbReference>
<gene>
    <name evidence="3" type="ORF">PH603_15010</name>
</gene>
<dbReference type="RefSeq" id="WP_289503494.1">
    <property type="nucleotide sequence ID" value="NZ_CP116805.1"/>
</dbReference>
<feature type="chain" id="PRO_5041974133" evidence="1">
    <location>
        <begin position="23"/>
        <end position="366"/>
    </location>
</feature>
<dbReference type="KEGG" id="gso:PH603_15010"/>
<evidence type="ECO:0000256" key="1">
    <source>
        <dbReference type="SAM" id="SignalP"/>
    </source>
</evidence>
<dbReference type="AlphaFoldDB" id="A0AAE9XPA7"/>
<keyword evidence="4" id="KW-1185">Reference proteome</keyword>
<evidence type="ECO:0000259" key="2">
    <source>
        <dbReference type="PROSITE" id="PS51662"/>
    </source>
</evidence>
<dbReference type="InterPro" id="IPR011042">
    <property type="entry name" value="6-blade_b-propeller_TolB-like"/>
</dbReference>
<dbReference type="EMBL" id="CP116805">
    <property type="protein sequence ID" value="WCL53846.1"/>
    <property type="molecule type" value="Genomic_DNA"/>
</dbReference>
<dbReference type="PROSITE" id="PS51662">
    <property type="entry name" value="BP_PHYTASE"/>
    <property type="match status" value="1"/>
</dbReference>
<keyword evidence="1" id="KW-0732">Signal</keyword>
<protein>
    <submittedName>
        <fullName evidence="3">Phytase</fullName>
    </submittedName>
</protein>
<evidence type="ECO:0000313" key="3">
    <source>
        <dbReference type="EMBL" id="WCL53846.1"/>
    </source>
</evidence>
<dbReference type="InterPro" id="IPR003431">
    <property type="entry name" value="B-propeller_Phytase"/>
</dbReference>
<feature type="domain" description="BPP" evidence="2">
    <location>
        <begin position="30"/>
        <end position="361"/>
    </location>
</feature>
<name>A0AAE9XPA7_9PROT</name>
<dbReference type="Gene3D" id="2.120.10.30">
    <property type="entry name" value="TolB, C-terminal domain"/>
    <property type="match status" value="1"/>
</dbReference>
<sequence length="366" mass="37975">MFSKQTMIDLATAALLAGLASACMPEVEHDHFAVGPGVGVPAAVETAPVEAGDDAADDPAIWVNPADASASLVLGTNKKGGLYSYRLDGTVHQFLPLGRLNNVDLRPDVTVGDATITLVAATNRTDQSITLLTLDPATGMMADAADGVQATGFADPYGLCLYTSRTSGKSYVIANDKDGTYKQWEVTAGTAGKVKLQEVRTFAVGSTAEGCVADDETGMLYINEEDVALYAYKAEPDAGNDRSVIATVADTAVLKDDLEGVALYDAGNGEGYIVASSQGNNSYALFDRKAPHAYVGSFHVTASADGKVDGTSETDGLEVTSAALGDAFPEGLFVAQDGLNTDPEARQNFKLVSWAGIAAALEAAKQ</sequence>
<proteinExistence type="predicted"/>
<accession>A0AAE9XPA7</accession>
<feature type="signal peptide" evidence="1">
    <location>
        <begin position="1"/>
        <end position="22"/>
    </location>
</feature>
<evidence type="ECO:0000313" key="4">
    <source>
        <dbReference type="Proteomes" id="UP001217500"/>
    </source>
</evidence>
<organism evidence="3 4">
    <name type="scientific">Gimibacter soli</name>
    <dbReference type="NCBI Taxonomy" id="3024400"/>
    <lineage>
        <taxon>Bacteria</taxon>
        <taxon>Pseudomonadati</taxon>
        <taxon>Pseudomonadota</taxon>
        <taxon>Alphaproteobacteria</taxon>
        <taxon>Kordiimonadales</taxon>
        <taxon>Temperatibacteraceae</taxon>
        <taxon>Gimibacter</taxon>
    </lineage>
</organism>
<dbReference type="Proteomes" id="UP001217500">
    <property type="component" value="Chromosome"/>
</dbReference>